<dbReference type="Pfam" id="PF01381">
    <property type="entry name" value="HTH_3"/>
    <property type="match status" value="1"/>
</dbReference>
<dbReference type="SMART" id="SM00530">
    <property type="entry name" value="HTH_XRE"/>
    <property type="match status" value="1"/>
</dbReference>
<dbReference type="CDD" id="cd00093">
    <property type="entry name" value="HTH_XRE"/>
    <property type="match status" value="1"/>
</dbReference>
<name>A0A433MHK5_9BURK</name>
<organism evidence="2 3">
    <name type="scientific">Variovorax guangxiensis</name>
    <dbReference type="NCBI Taxonomy" id="1775474"/>
    <lineage>
        <taxon>Bacteria</taxon>
        <taxon>Pseudomonadati</taxon>
        <taxon>Pseudomonadota</taxon>
        <taxon>Betaproteobacteria</taxon>
        <taxon>Burkholderiales</taxon>
        <taxon>Comamonadaceae</taxon>
        <taxon>Variovorax</taxon>
    </lineage>
</organism>
<dbReference type="EMBL" id="RXFT01000003">
    <property type="protein sequence ID" value="RUR67541.1"/>
    <property type="molecule type" value="Genomic_DNA"/>
</dbReference>
<reference evidence="2 3" key="1">
    <citation type="submission" date="2018-12" db="EMBL/GenBank/DDBJ databases">
        <title>The genome sequences of Variovorax guangxiensis DSM 27352.</title>
        <authorList>
            <person name="Gao J."/>
            <person name="Sun J."/>
        </authorList>
    </citation>
    <scope>NUCLEOTIDE SEQUENCE [LARGE SCALE GENOMIC DNA]</scope>
    <source>
        <strain evidence="2 3">DSM 27352</strain>
    </source>
</reference>
<dbReference type="Gene3D" id="1.10.260.40">
    <property type="entry name" value="lambda repressor-like DNA-binding domains"/>
    <property type="match status" value="1"/>
</dbReference>
<evidence type="ECO:0000313" key="2">
    <source>
        <dbReference type="EMBL" id="RUR67541.1"/>
    </source>
</evidence>
<proteinExistence type="predicted"/>
<dbReference type="AlphaFoldDB" id="A0A433MHK5"/>
<feature type="domain" description="HTH cro/C1-type" evidence="1">
    <location>
        <begin position="18"/>
        <end position="72"/>
    </location>
</feature>
<evidence type="ECO:0000259" key="1">
    <source>
        <dbReference type="PROSITE" id="PS50943"/>
    </source>
</evidence>
<comment type="caution">
    <text evidence="2">The sequence shown here is derived from an EMBL/GenBank/DDBJ whole genome shotgun (WGS) entry which is preliminary data.</text>
</comment>
<protein>
    <submittedName>
        <fullName evidence="2">Helix-turn-helix domain-containing protein</fullName>
    </submittedName>
</protein>
<sequence>MSSPVQEENVFSEMALRVRLMLAEMDMNQGELARRLGLSPGYVSEISRGVKRPGADFFLGVHRELNVSVDWLISGNGGMFRDDGIQAELLHAIRVVVATARAAIIVRDPLAVEVLQVMGDGRFEQLSLESRFAAFAESLQLENRDLGLSVSLYNSHLSGVDSPQRRRQLVSAASAYFRTESSVGFGALVMPKAVPRSQYKQSVVRVD</sequence>
<dbReference type="PROSITE" id="PS50943">
    <property type="entry name" value="HTH_CROC1"/>
    <property type="match status" value="1"/>
</dbReference>
<evidence type="ECO:0000313" key="3">
    <source>
        <dbReference type="Proteomes" id="UP000281118"/>
    </source>
</evidence>
<dbReference type="GO" id="GO:0003677">
    <property type="term" value="F:DNA binding"/>
    <property type="evidence" value="ECO:0007669"/>
    <property type="project" value="InterPro"/>
</dbReference>
<accession>A0A433MHK5</accession>
<dbReference type="OrthoDB" id="8722987at2"/>
<dbReference type="InterPro" id="IPR010982">
    <property type="entry name" value="Lambda_DNA-bd_dom_sf"/>
</dbReference>
<gene>
    <name evidence="2" type="ORF">EJP67_10790</name>
</gene>
<dbReference type="RefSeq" id="WP_126021680.1">
    <property type="nucleotide sequence ID" value="NZ_RXFT01000003.1"/>
</dbReference>
<dbReference type="SUPFAM" id="SSF47413">
    <property type="entry name" value="lambda repressor-like DNA-binding domains"/>
    <property type="match status" value="1"/>
</dbReference>
<dbReference type="InterPro" id="IPR001387">
    <property type="entry name" value="Cro/C1-type_HTH"/>
</dbReference>
<dbReference type="Proteomes" id="UP000281118">
    <property type="component" value="Unassembled WGS sequence"/>
</dbReference>